<proteinExistence type="predicted"/>
<dbReference type="InterPro" id="IPR029058">
    <property type="entry name" value="AB_hydrolase_fold"/>
</dbReference>
<keyword evidence="6" id="KW-1185">Reference proteome</keyword>
<name>A0A7G9SGF8_9SPHN</name>
<dbReference type="InterPro" id="IPR000073">
    <property type="entry name" value="AB_hydrolase_1"/>
</dbReference>
<dbReference type="AlphaFoldDB" id="A0A7G9SGF8"/>
<dbReference type="Proteomes" id="UP000515971">
    <property type="component" value="Chromosome"/>
</dbReference>
<dbReference type="EMBL" id="CP060718">
    <property type="protein sequence ID" value="QNN66933.1"/>
    <property type="molecule type" value="Genomic_DNA"/>
</dbReference>
<evidence type="ECO:0000256" key="3">
    <source>
        <dbReference type="ARBA" id="ARBA00023163"/>
    </source>
</evidence>
<feature type="domain" description="HTH araC/xylS-type" evidence="4">
    <location>
        <begin position="210"/>
        <end position="308"/>
    </location>
</feature>
<dbReference type="PROSITE" id="PS01124">
    <property type="entry name" value="HTH_ARAC_FAMILY_2"/>
    <property type="match status" value="1"/>
</dbReference>
<dbReference type="Pfam" id="PF00561">
    <property type="entry name" value="Abhydrolase_1"/>
    <property type="match status" value="1"/>
</dbReference>
<keyword evidence="3" id="KW-0804">Transcription</keyword>
<dbReference type="InterPro" id="IPR009057">
    <property type="entry name" value="Homeodomain-like_sf"/>
</dbReference>
<dbReference type="SMART" id="SM00342">
    <property type="entry name" value="HTH_ARAC"/>
    <property type="match status" value="1"/>
</dbReference>
<dbReference type="SUPFAM" id="SSF46689">
    <property type="entry name" value="Homeodomain-like"/>
    <property type="match status" value="2"/>
</dbReference>
<dbReference type="Gene3D" id="3.40.50.1820">
    <property type="entry name" value="alpha/beta hydrolase"/>
    <property type="match status" value="1"/>
</dbReference>
<dbReference type="RefSeq" id="WP_187537525.1">
    <property type="nucleotide sequence ID" value="NZ_BAABJT010000001.1"/>
</dbReference>
<dbReference type="InterPro" id="IPR018060">
    <property type="entry name" value="HTH_AraC"/>
</dbReference>
<sequence length="603" mass="67165">MDVLSDILASLRLTGGVVIDASARGDWCMLSQFTEEDCAPFFPVPGHIIGYHYVRSGKLTARLEGHPPVEVPAGHVVMLPRNDPHLLYSREGLEPADIGDKIEILPSGLQRVTVSGDGEATEMFCGYLGVSTSHHPLLDSLPPILVLDVHESQETWLETSLRFMSQQEPSADLVARLAELFFAEAIRTYIAALPAGQGGWLRGLTDPAVSRALSIIHSRYAEDLDVEELAREAGVSRTVLGERFVELIGEPPMRYCAGWRMRIASIMLREGKDSTANIAYSVGFNSEAAFNRAFKREFGEPPATWRKRVEAEERAAVEAAAGKPLPPQQVRYCEASDGTRLAYSIVGEGRPLVKTANWLNHLVFDFESPIWKPWLREISAHFAFLRYDERGNGLSDWDTPQMSLDAFVDDLACVVDDAGFDRFDLFGISQGAPVSIAYAVRYPNRVRRLVLLGGYACGWRARADNEEISRREAMVTLTELGWGNDNPAYRQIFTNLYVPGAKPGQVHWYNELQRRSTSPENAAKLMRVLSALDVRDLLPQVRVPTLVLHARNDQAVPFTQGELLARDIPGAQFVPLDSANHILLGDEPAFRRFIHEMRGFLDD</sequence>
<dbReference type="Pfam" id="PF12852">
    <property type="entry name" value="Cupin_6"/>
    <property type="match status" value="1"/>
</dbReference>
<keyword evidence="2" id="KW-0238">DNA-binding</keyword>
<dbReference type="InterPro" id="IPR050204">
    <property type="entry name" value="AraC_XylS_family_regulators"/>
</dbReference>
<evidence type="ECO:0000259" key="4">
    <source>
        <dbReference type="PROSITE" id="PS01124"/>
    </source>
</evidence>
<accession>A0A7G9SGF8</accession>
<dbReference type="PANTHER" id="PTHR46796:SF7">
    <property type="entry name" value="ARAC FAMILY TRANSCRIPTIONAL REGULATOR"/>
    <property type="match status" value="1"/>
</dbReference>
<gene>
    <name evidence="5" type="ORF">H9L13_09775</name>
</gene>
<dbReference type="GO" id="GO:0043565">
    <property type="term" value="F:sequence-specific DNA binding"/>
    <property type="evidence" value="ECO:0007669"/>
    <property type="project" value="InterPro"/>
</dbReference>
<evidence type="ECO:0000313" key="6">
    <source>
        <dbReference type="Proteomes" id="UP000515971"/>
    </source>
</evidence>
<evidence type="ECO:0000256" key="2">
    <source>
        <dbReference type="ARBA" id="ARBA00023125"/>
    </source>
</evidence>
<dbReference type="InterPro" id="IPR032783">
    <property type="entry name" value="AraC_lig"/>
</dbReference>
<dbReference type="GO" id="GO:0016787">
    <property type="term" value="F:hydrolase activity"/>
    <property type="evidence" value="ECO:0007669"/>
    <property type="project" value="UniProtKB-KW"/>
</dbReference>
<keyword evidence="1" id="KW-0805">Transcription regulation</keyword>
<dbReference type="SUPFAM" id="SSF53474">
    <property type="entry name" value="alpha/beta-Hydrolases"/>
    <property type="match status" value="1"/>
</dbReference>
<reference evidence="5 6" key="1">
    <citation type="submission" date="2020-08" db="EMBL/GenBank/DDBJ databases">
        <title>Genome sequence of Sphingomonas lutea KCTC 23642T.</title>
        <authorList>
            <person name="Hyun D.-W."/>
            <person name="Bae J.-W."/>
        </authorList>
    </citation>
    <scope>NUCLEOTIDE SEQUENCE [LARGE SCALE GENOMIC DNA]</scope>
    <source>
        <strain evidence="5 6">KCTC 23642</strain>
    </source>
</reference>
<dbReference type="Pfam" id="PF12833">
    <property type="entry name" value="HTH_18"/>
    <property type="match status" value="1"/>
</dbReference>
<organism evidence="5 6">
    <name type="scientific">Sphingomonas lutea</name>
    <dbReference type="NCBI Taxonomy" id="1045317"/>
    <lineage>
        <taxon>Bacteria</taxon>
        <taxon>Pseudomonadati</taxon>
        <taxon>Pseudomonadota</taxon>
        <taxon>Alphaproteobacteria</taxon>
        <taxon>Sphingomonadales</taxon>
        <taxon>Sphingomonadaceae</taxon>
        <taxon>Sphingomonas</taxon>
    </lineage>
</organism>
<dbReference type="Gene3D" id="1.10.10.60">
    <property type="entry name" value="Homeodomain-like"/>
    <property type="match status" value="1"/>
</dbReference>
<keyword evidence="5" id="KW-0378">Hydrolase</keyword>
<protein>
    <submittedName>
        <fullName evidence="5">Alpha/beta fold hydrolase</fullName>
    </submittedName>
</protein>
<dbReference type="PRINTS" id="PR00111">
    <property type="entry name" value="ABHYDROLASE"/>
</dbReference>
<dbReference type="GO" id="GO:0003700">
    <property type="term" value="F:DNA-binding transcription factor activity"/>
    <property type="evidence" value="ECO:0007669"/>
    <property type="project" value="InterPro"/>
</dbReference>
<evidence type="ECO:0000256" key="1">
    <source>
        <dbReference type="ARBA" id="ARBA00023015"/>
    </source>
</evidence>
<evidence type="ECO:0000313" key="5">
    <source>
        <dbReference type="EMBL" id="QNN66933.1"/>
    </source>
</evidence>
<dbReference type="PANTHER" id="PTHR46796">
    <property type="entry name" value="HTH-TYPE TRANSCRIPTIONAL ACTIVATOR RHAS-RELATED"/>
    <property type="match status" value="1"/>
</dbReference>
<dbReference type="KEGG" id="slut:H9L13_09775"/>